<accession>A0A432XCS2</accession>
<dbReference type="AlphaFoldDB" id="A0A432XCS2"/>
<reference evidence="4" key="1">
    <citation type="journal article" date="2018" name="Front. Microbiol.">
        <title>Genome-Based Analysis Reveals the Taxonomy and Diversity of the Family Idiomarinaceae.</title>
        <authorList>
            <person name="Liu Y."/>
            <person name="Lai Q."/>
            <person name="Shao Z."/>
        </authorList>
    </citation>
    <scope>NUCLEOTIDE SEQUENCE [LARGE SCALE GENOMIC DNA]</scope>
    <source>
        <strain evidence="4">908033</strain>
    </source>
</reference>
<dbReference type="InterPro" id="IPR027016">
    <property type="entry name" value="UCP029811"/>
</dbReference>
<gene>
    <name evidence="3" type="ORF">CWE24_11335</name>
</gene>
<comment type="caution">
    <text evidence="3">The sequence shown here is derived from an EMBL/GenBank/DDBJ whole genome shotgun (WGS) entry which is preliminary data.</text>
</comment>
<protein>
    <submittedName>
        <fullName evidence="3">YceI family protein</fullName>
    </submittedName>
</protein>
<dbReference type="Proteomes" id="UP000286985">
    <property type="component" value="Unassembled WGS sequence"/>
</dbReference>
<keyword evidence="1" id="KW-0732">Signal</keyword>
<evidence type="ECO:0000313" key="4">
    <source>
        <dbReference type="Proteomes" id="UP000286985"/>
    </source>
</evidence>
<feature type="domain" description="Lipid/polyisoprenoid-binding YceI-like" evidence="2">
    <location>
        <begin position="25"/>
        <end position="193"/>
    </location>
</feature>
<dbReference type="PIRSF" id="PIRSF029811">
    <property type="entry name" value="UCP029811"/>
    <property type="match status" value="1"/>
</dbReference>
<dbReference type="SUPFAM" id="SSF101874">
    <property type="entry name" value="YceI-like"/>
    <property type="match status" value="1"/>
</dbReference>
<feature type="chain" id="PRO_5019264788" evidence="1">
    <location>
        <begin position="24"/>
        <end position="194"/>
    </location>
</feature>
<feature type="signal peptide" evidence="1">
    <location>
        <begin position="1"/>
        <end position="23"/>
    </location>
</feature>
<dbReference type="SMART" id="SM00867">
    <property type="entry name" value="YceI"/>
    <property type="match status" value="1"/>
</dbReference>
<dbReference type="RefSeq" id="WP_092841795.1">
    <property type="nucleotide sequence ID" value="NZ_FPCF01000008.1"/>
</dbReference>
<evidence type="ECO:0000256" key="1">
    <source>
        <dbReference type="SAM" id="SignalP"/>
    </source>
</evidence>
<dbReference type="InterPro" id="IPR007372">
    <property type="entry name" value="Lipid/polyisoprenoid-bd_YceI"/>
</dbReference>
<keyword evidence="4" id="KW-1185">Reference proteome</keyword>
<sequence>MSLKHIFLASAASVVIFSQTAVADTWQLDSNSSVLNFVSVKNDHVDETHRFTDIQGKWVDGEITIEIPVTSLDTQIPIRNERMLKHLFNAEDYSIVSATANLEEKLLTDMPVGDSLPLMVDITVFIAGKSETIQSALQVTRLATDRFLATTTQPINIDAKAFGLVAGIDQLREIAGLQRIDYNVPVTFSVQFTR</sequence>
<dbReference type="Gene3D" id="2.40.128.110">
    <property type="entry name" value="Lipid/polyisoprenoid-binding, YceI-like"/>
    <property type="match status" value="1"/>
</dbReference>
<evidence type="ECO:0000259" key="2">
    <source>
        <dbReference type="SMART" id="SM00867"/>
    </source>
</evidence>
<dbReference type="OrthoDB" id="9793816at2"/>
<proteinExistence type="predicted"/>
<evidence type="ECO:0000313" key="3">
    <source>
        <dbReference type="EMBL" id="RUO46495.1"/>
    </source>
</evidence>
<dbReference type="STRING" id="519452.SAMN04488139_2402"/>
<dbReference type="Pfam" id="PF04264">
    <property type="entry name" value="YceI"/>
    <property type="match status" value="1"/>
</dbReference>
<organism evidence="3 4">
    <name type="scientific">Pseudidiomarina donghaiensis</name>
    <dbReference type="NCBI Taxonomy" id="519452"/>
    <lineage>
        <taxon>Bacteria</taxon>
        <taxon>Pseudomonadati</taxon>
        <taxon>Pseudomonadota</taxon>
        <taxon>Gammaproteobacteria</taxon>
        <taxon>Alteromonadales</taxon>
        <taxon>Idiomarinaceae</taxon>
        <taxon>Pseudidiomarina</taxon>
    </lineage>
</organism>
<dbReference type="InterPro" id="IPR036761">
    <property type="entry name" value="TTHA0802/YceI-like_sf"/>
</dbReference>
<dbReference type="EMBL" id="PIPU01000007">
    <property type="protein sequence ID" value="RUO46495.1"/>
    <property type="molecule type" value="Genomic_DNA"/>
</dbReference>
<name>A0A432XCS2_9GAMM</name>